<dbReference type="SMART" id="SM00906">
    <property type="entry name" value="Fungal_trans"/>
    <property type="match status" value="1"/>
</dbReference>
<name>A0A9Q9DU04_CURCL</name>
<keyword evidence="3" id="KW-0862">Zinc</keyword>
<dbReference type="Pfam" id="PF00172">
    <property type="entry name" value="Zn_clus"/>
    <property type="match status" value="1"/>
</dbReference>
<keyword evidence="4" id="KW-0805">Transcription regulation</keyword>
<evidence type="ECO:0000256" key="7">
    <source>
        <dbReference type="ARBA" id="ARBA00023242"/>
    </source>
</evidence>
<feature type="compositionally biased region" description="Polar residues" evidence="8">
    <location>
        <begin position="227"/>
        <end position="256"/>
    </location>
</feature>
<organism evidence="11 12">
    <name type="scientific">Curvularia clavata</name>
    <dbReference type="NCBI Taxonomy" id="95742"/>
    <lineage>
        <taxon>Eukaryota</taxon>
        <taxon>Fungi</taxon>
        <taxon>Dikarya</taxon>
        <taxon>Ascomycota</taxon>
        <taxon>Pezizomycotina</taxon>
        <taxon>Dothideomycetes</taxon>
        <taxon>Pleosporomycetidae</taxon>
        <taxon>Pleosporales</taxon>
        <taxon>Pleosporineae</taxon>
        <taxon>Pleosporaceae</taxon>
        <taxon>Curvularia</taxon>
    </lineage>
</organism>
<dbReference type="GO" id="GO:0008270">
    <property type="term" value="F:zinc ion binding"/>
    <property type="evidence" value="ECO:0007669"/>
    <property type="project" value="InterPro"/>
</dbReference>
<dbReference type="GO" id="GO:0000981">
    <property type="term" value="F:DNA-binding transcription factor activity, RNA polymerase II-specific"/>
    <property type="evidence" value="ECO:0007669"/>
    <property type="project" value="InterPro"/>
</dbReference>
<dbReference type="InterPro" id="IPR051711">
    <property type="entry name" value="Stress_Response_Reg"/>
</dbReference>
<dbReference type="Pfam" id="PF04082">
    <property type="entry name" value="Fungal_trans"/>
    <property type="match status" value="1"/>
</dbReference>
<feature type="region of interest" description="Disordered" evidence="8">
    <location>
        <begin position="1"/>
        <end position="57"/>
    </location>
</feature>
<protein>
    <recommendedName>
        <fullName evidence="10">Zn(2)-C6 fungal-type domain-containing protein</fullName>
    </recommendedName>
</protein>
<dbReference type="InterPro" id="IPR007219">
    <property type="entry name" value="XnlR_reg_dom"/>
</dbReference>
<evidence type="ECO:0000256" key="1">
    <source>
        <dbReference type="ARBA" id="ARBA00004123"/>
    </source>
</evidence>
<dbReference type="GO" id="GO:0006351">
    <property type="term" value="P:DNA-templated transcription"/>
    <property type="evidence" value="ECO:0007669"/>
    <property type="project" value="InterPro"/>
</dbReference>
<evidence type="ECO:0000256" key="6">
    <source>
        <dbReference type="ARBA" id="ARBA00023163"/>
    </source>
</evidence>
<dbReference type="OrthoDB" id="422427at2759"/>
<evidence type="ECO:0000259" key="10">
    <source>
        <dbReference type="PROSITE" id="PS50048"/>
    </source>
</evidence>
<feature type="transmembrane region" description="Helical" evidence="9">
    <location>
        <begin position="612"/>
        <end position="632"/>
    </location>
</feature>
<dbReference type="GO" id="GO:0043565">
    <property type="term" value="F:sequence-specific DNA binding"/>
    <property type="evidence" value="ECO:0007669"/>
    <property type="project" value="TreeGrafter"/>
</dbReference>
<feature type="region of interest" description="Disordered" evidence="8">
    <location>
        <begin position="221"/>
        <end position="256"/>
    </location>
</feature>
<evidence type="ECO:0000313" key="12">
    <source>
        <dbReference type="Proteomes" id="UP001056012"/>
    </source>
</evidence>
<keyword evidence="9" id="KW-0812">Transmembrane</keyword>
<feature type="region of interest" description="Disordered" evidence="8">
    <location>
        <begin position="687"/>
        <end position="763"/>
    </location>
</feature>
<evidence type="ECO:0000256" key="9">
    <source>
        <dbReference type="SAM" id="Phobius"/>
    </source>
</evidence>
<keyword evidence="5" id="KW-0238">DNA-binding</keyword>
<feature type="compositionally biased region" description="Polar residues" evidence="8">
    <location>
        <begin position="1"/>
        <end position="10"/>
    </location>
</feature>
<proteinExistence type="predicted"/>
<dbReference type="Proteomes" id="UP001056012">
    <property type="component" value="Chromosome 4"/>
</dbReference>
<evidence type="ECO:0000256" key="8">
    <source>
        <dbReference type="SAM" id="MobiDB-lite"/>
    </source>
</evidence>
<keyword evidence="9" id="KW-1133">Transmembrane helix</keyword>
<dbReference type="SUPFAM" id="SSF57701">
    <property type="entry name" value="Zn2/Cys6 DNA-binding domain"/>
    <property type="match status" value="1"/>
</dbReference>
<dbReference type="PANTHER" id="PTHR47540">
    <property type="entry name" value="THIAMINE REPRESSIBLE GENES REGULATORY PROTEIN THI5"/>
    <property type="match status" value="1"/>
</dbReference>
<gene>
    <name evidence="11" type="ORF">yc1106_05598</name>
</gene>
<dbReference type="InterPro" id="IPR001138">
    <property type="entry name" value="Zn2Cys6_DnaBD"/>
</dbReference>
<keyword evidence="2" id="KW-0479">Metal-binding</keyword>
<dbReference type="InterPro" id="IPR036864">
    <property type="entry name" value="Zn2-C6_fun-type_DNA-bd_sf"/>
</dbReference>
<dbReference type="AlphaFoldDB" id="A0A9Q9DU04"/>
<feature type="domain" description="Zn(2)-C6 fungal-type" evidence="10">
    <location>
        <begin position="61"/>
        <end position="90"/>
    </location>
</feature>
<dbReference type="GO" id="GO:0045944">
    <property type="term" value="P:positive regulation of transcription by RNA polymerase II"/>
    <property type="evidence" value="ECO:0007669"/>
    <property type="project" value="TreeGrafter"/>
</dbReference>
<evidence type="ECO:0000313" key="11">
    <source>
        <dbReference type="EMBL" id="USP78324.1"/>
    </source>
</evidence>
<dbReference type="PROSITE" id="PS50048">
    <property type="entry name" value="ZN2_CY6_FUNGAL_2"/>
    <property type="match status" value="1"/>
</dbReference>
<dbReference type="PANTHER" id="PTHR47540:SF1">
    <property type="entry name" value="ACTIVATOR OF STRESS GENES 1-RELATED"/>
    <property type="match status" value="1"/>
</dbReference>
<evidence type="ECO:0000256" key="4">
    <source>
        <dbReference type="ARBA" id="ARBA00023015"/>
    </source>
</evidence>
<comment type="subcellular location">
    <subcellularLocation>
        <location evidence="1">Nucleus</location>
    </subcellularLocation>
</comment>
<reference evidence="11" key="1">
    <citation type="submission" date="2021-12" db="EMBL/GenBank/DDBJ databases">
        <title>Curvularia clavata genome.</title>
        <authorList>
            <person name="Cao Y."/>
        </authorList>
    </citation>
    <scope>NUCLEOTIDE SEQUENCE</scope>
    <source>
        <strain evidence="11">Yc1106</strain>
    </source>
</reference>
<dbReference type="Gene3D" id="4.10.240.10">
    <property type="entry name" value="Zn(2)-C6 fungal-type DNA-binding domain"/>
    <property type="match status" value="1"/>
</dbReference>
<feature type="compositionally biased region" description="Acidic residues" evidence="8">
    <location>
        <begin position="29"/>
        <end position="44"/>
    </location>
</feature>
<keyword evidence="12" id="KW-1185">Reference proteome</keyword>
<sequence>MTSPALTTTEGLPADTGRSGPPESHPEDISEFDEGNSETNDVGDDQPPKPQPQKRRRVTRACDECRRKKIKCDGKQPCTHCTVYSYGITYDQPSNRRRNATPQYIEALESQLKRAKALLQVVLPSVDLNDPAIDAHIQNGLLPQLPQAAARPPIAPMETRVPQQHAPPHNEDAPDSHLEAMVKATGQLDLDEEGNWDYQGHSSGLSFMRGLRQFDDIFQIPPDESPSFKQRTMSYDASSPDAISTTGSMSSPTNATLPSKEEARILCDNAIIQYSAMLRVVHLPTFYKQMDRIYEVPSENYGNAENSFLPLLFAVLALGKLFSENEQGADVTGYDALTDEGLKYFKASRQLLDITDCRDLTSLQAIIFLIQFLQSSAKLSTCYAYIGIALRSALRMGLHRSFNVSFSPIEAETRKRIFWVIRRMDTYVGAMLGLPRFLEDEDIDQEWPVEVDDEYITETEILPMPEGSISVMAAFNAHTRLVQVLNKICKYVYPIKGTQAGGKNSVTYTVGYSKIREIERDLARWLDELPVALKPGGEVPPIIKRVQQLLRMAFGHAQLLLYRPFLHYVSQSYNTKTVDQRAFACASACVNVSRNIIHISTEMRKRGVLAGAYWFSMYTTFFAIVSILYFVLENPTSPTSFELLRDAAEGKEVLAYFAKRSLAADRCSIALEGMFRRLPESIRQGADIVSSKKRRQGSSPQSSGARPILSGQKEATGPRRASTYPDTIPNLKTVGQGPAHPSPRNQFAGIGPSSSYPTHSISNPNLFDGVPDLTPTSSNDSLPSFGMAPIHDPRQSSVYNPSVLSSSFADPSGMNVPIADISTMMFPSTDPLAYPNQPMTAFENRHPQAFDRNSVPPVSSGHPLQIPTSMDIKGHPPIFAPNGMPNGQGRLQSDNEAQLFGPVPMYLMQGTQQYRDFSPQLGMQMPGPNNVQFDELLNQGDWSQSFMDPALNLSTGRPPHQQFIPHGWR</sequence>
<dbReference type="CDD" id="cd00067">
    <property type="entry name" value="GAL4"/>
    <property type="match status" value="1"/>
</dbReference>
<dbReference type="SMART" id="SM00066">
    <property type="entry name" value="GAL4"/>
    <property type="match status" value="1"/>
</dbReference>
<dbReference type="CDD" id="cd12148">
    <property type="entry name" value="fungal_TF_MHR"/>
    <property type="match status" value="1"/>
</dbReference>
<dbReference type="EMBL" id="CP089277">
    <property type="protein sequence ID" value="USP78324.1"/>
    <property type="molecule type" value="Genomic_DNA"/>
</dbReference>
<keyword evidence="9" id="KW-0472">Membrane</keyword>
<keyword evidence="7" id="KW-0539">Nucleus</keyword>
<dbReference type="GO" id="GO:0005634">
    <property type="term" value="C:nucleus"/>
    <property type="evidence" value="ECO:0007669"/>
    <property type="project" value="UniProtKB-SubCell"/>
</dbReference>
<feature type="compositionally biased region" description="Polar residues" evidence="8">
    <location>
        <begin position="752"/>
        <end position="763"/>
    </location>
</feature>
<evidence type="ECO:0000256" key="3">
    <source>
        <dbReference type="ARBA" id="ARBA00022833"/>
    </source>
</evidence>
<evidence type="ECO:0000256" key="5">
    <source>
        <dbReference type="ARBA" id="ARBA00023125"/>
    </source>
</evidence>
<accession>A0A9Q9DU04</accession>
<dbReference type="VEuPathDB" id="FungiDB:yc1106_05598"/>
<evidence type="ECO:0000256" key="2">
    <source>
        <dbReference type="ARBA" id="ARBA00022723"/>
    </source>
</evidence>
<keyword evidence="6" id="KW-0804">Transcription</keyword>